<dbReference type="PANTHER" id="PTHR38225">
    <property type="entry name" value="PROTEIN, PUTATIVE-RELATED"/>
    <property type="match status" value="1"/>
</dbReference>
<sequence>MAASSRITPALMLQIGPKIGGPPFRSSGIHRQCIRVRAAAHEGFRDEGRRSGKQIDEANLRLLREKMEVIKVKESLERVIEDYEHRQLLNEAGWSYINVNDNYEPFHDREKKYWKLQLSEFMEVLMMGFGTFGFTVASGTLCLCLASVLVHFMNQ</sequence>
<organism evidence="2 3">
    <name type="scientific">Oldenlandia corymbosa var. corymbosa</name>
    <dbReference type="NCBI Taxonomy" id="529605"/>
    <lineage>
        <taxon>Eukaryota</taxon>
        <taxon>Viridiplantae</taxon>
        <taxon>Streptophyta</taxon>
        <taxon>Embryophyta</taxon>
        <taxon>Tracheophyta</taxon>
        <taxon>Spermatophyta</taxon>
        <taxon>Magnoliopsida</taxon>
        <taxon>eudicotyledons</taxon>
        <taxon>Gunneridae</taxon>
        <taxon>Pentapetalae</taxon>
        <taxon>asterids</taxon>
        <taxon>lamiids</taxon>
        <taxon>Gentianales</taxon>
        <taxon>Rubiaceae</taxon>
        <taxon>Rubioideae</taxon>
        <taxon>Spermacoceae</taxon>
        <taxon>Hedyotis-Oldenlandia complex</taxon>
        <taxon>Oldenlandia</taxon>
    </lineage>
</organism>
<keyword evidence="1" id="KW-0812">Transmembrane</keyword>
<name>A0AAV1DRT9_OLDCO</name>
<dbReference type="AlphaFoldDB" id="A0AAV1DRT9"/>
<keyword evidence="1" id="KW-1133">Transmembrane helix</keyword>
<feature type="transmembrane region" description="Helical" evidence="1">
    <location>
        <begin position="124"/>
        <end position="152"/>
    </location>
</feature>
<evidence type="ECO:0000256" key="1">
    <source>
        <dbReference type="SAM" id="Phobius"/>
    </source>
</evidence>
<reference evidence="2" key="1">
    <citation type="submission" date="2023-03" db="EMBL/GenBank/DDBJ databases">
        <authorList>
            <person name="Julca I."/>
        </authorList>
    </citation>
    <scope>NUCLEOTIDE SEQUENCE</scope>
</reference>
<proteinExistence type="predicted"/>
<evidence type="ECO:0000313" key="3">
    <source>
        <dbReference type="Proteomes" id="UP001161247"/>
    </source>
</evidence>
<dbReference type="EMBL" id="OX459123">
    <property type="protein sequence ID" value="CAI9110618.1"/>
    <property type="molecule type" value="Genomic_DNA"/>
</dbReference>
<dbReference type="Proteomes" id="UP001161247">
    <property type="component" value="Chromosome 6"/>
</dbReference>
<evidence type="ECO:0000313" key="2">
    <source>
        <dbReference type="EMBL" id="CAI9110618.1"/>
    </source>
</evidence>
<keyword evidence="3" id="KW-1185">Reference proteome</keyword>
<keyword evidence="1" id="KW-0472">Membrane</keyword>
<protein>
    <submittedName>
        <fullName evidence="2">OLC1v1010675C1</fullName>
    </submittedName>
</protein>
<gene>
    <name evidence="2" type="ORF">OLC1_LOCUS18223</name>
</gene>
<accession>A0AAV1DRT9</accession>
<dbReference type="PANTHER" id="PTHR38225:SF4">
    <property type="entry name" value="PROTEIN, PUTATIVE-RELATED"/>
    <property type="match status" value="1"/>
</dbReference>